<comment type="caution">
    <text evidence="2">The sequence shown here is derived from an EMBL/GenBank/DDBJ whole genome shotgun (WGS) entry which is preliminary data.</text>
</comment>
<sequence>MSSIDPQRPDVVAFMAEASATLNRHLPSPKDVFSFGDDDARLNDSLLALVLDGKKTGTATFPIPEPLHWGPGDYAVVVDSKGRPRAVIRTVSFARCPFKDVTEDFALSEAEGDYDTWRKSHIWFWKDNQGEADFSEESIVLCERFELVYPKASAA</sequence>
<dbReference type="Pfam" id="PF04266">
    <property type="entry name" value="ASCH"/>
    <property type="match status" value="1"/>
</dbReference>
<dbReference type="InterPro" id="IPR009326">
    <property type="entry name" value="DUF984"/>
</dbReference>
<dbReference type="SMART" id="SM01022">
    <property type="entry name" value="ASCH"/>
    <property type="match status" value="1"/>
</dbReference>
<dbReference type="SUPFAM" id="SSF88697">
    <property type="entry name" value="PUA domain-like"/>
    <property type="match status" value="1"/>
</dbReference>
<protein>
    <submittedName>
        <fullName evidence="2">PUA-like domain-containing protein</fullName>
    </submittedName>
</protein>
<dbReference type="Proteomes" id="UP000756346">
    <property type="component" value="Unassembled WGS sequence"/>
</dbReference>
<name>A0A9P9BX54_9PEZI</name>
<evidence type="ECO:0000313" key="3">
    <source>
        <dbReference type="Proteomes" id="UP000756346"/>
    </source>
</evidence>
<evidence type="ECO:0000259" key="1">
    <source>
        <dbReference type="SMART" id="SM01022"/>
    </source>
</evidence>
<keyword evidence="3" id="KW-1185">Reference proteome</keyword>
<proteinExistence type="predicted"/>
<dbReference type="AlphaFoldDB" id="A0A9P9BX54"/>
<reference evidence="2" key="1">
    <citation type="journal article" date="2021" name="Nat. Commun.">
        <title>Genetic determinants of endophytism in the Arabidopsis root mycobiome.</title>
        <authorList>
            <person name="Mesny F."/>
            <person name="Miyauchi S."/>
            <person name="Thiergart T."/>
            <person name="Pickel B."/>
            <person name="Atanasova L."/>
            <person name="Karlsson M."/>
            <person name="Huettel B."/>
            <person name="Barry K.W."/>
            <person name="Haridas S."/>
            <person name="Chen C."/>
            <person name="Bauer D."/>
            <person name="Andreopoulos W."/>
            <person name="Pangilinan J."/>
            <person name="LaButti K."/>
            <person name="Riley R."/>
            <person name="Lipzen A."/>
            <person name="Clum A."/>
            <person name="Drula E."/>
            <person name="Henrissat B."/>
            <person name="Kohler A."/>
            <person name="Grigoriev I.V."/>
            <person name="Martin F.M."/>
            <person name="Hacquard S."/>
        </authorList>
    </citation>
    <scope>NUCLEOTIDE SEQUENCE</scope>
    <source>
        <strain evidence="2">MPI-CAGE-CH-0230</strain>
    </source>
</reference>
<dbReference type="Gene3D" id="3.10.400.10">
    <property type="entry name" value="Sulfate adenylyltransferase"/>
    <property type="match status" value="1"/>
</dbReference>
<evidence type="ECO:0000313" key="2">
    <source>
        <dbReference type="EMBL" id="KAH7041235.1"/>
    </source>
</evidence>
<dbReference type="InterPro" id="IPR007374">
    <property type="entry name" value="ASCH_domain"/>
</dbReference>
<dbReference type="EMBL" id="JAGTJQ010000001">
    <property type="protein sequence ID" value="KAH7041235.1"/>
    <property type="molecule type" value="Genomic_DNA"/>
</dbReference>
<accession>A0A9P9BX54</accession>
<dbReference type="PANTHER" id="PTHR39203:SF1">
    <property type="entry name" value="CYTOPLASMIC PROTEIN"/>
    <property type="match status" value="1"/>
</dbReference>
<dbReference type="RefSeq" id="XP_046019290.1">
    <property type="nucleotide sequence ID" value="XM_046157965.1"/>
</dbReference>
<dbReference type="GeneID" id="70187511"/>
<gene>
    <name evidence="2" type="ORF">B0I36DRAFT_358422</name>
</gene>
<organism evidence="2 3">
    <name type="scientific">Microdochium trichocladiopsis</name>
    <dbReference type="NCBI Taxonomy" id="1682393"/>
    <lineage>
        <taxon>Eukaryota</taxon>
        <taxon>Fungi</taxon>
        <taxon>Dikarya</taxon>
        <taxon>Ascomycota</taxon>
        <taxon>Pezizomycotina</taxon>
        <taxon>Sordariomycetes</taxon>
        <taxon>Xylariomycetidae</taxon>
        <taxon>Xylariales</taxon>
        <taxon>Microdochiaceae</taxon>
        <taxon>Microdochium</taxon>
    </lineage>
</organism>
<feature type="domain" description="ASCH" evidence="1">
    <location>
        <begin position="33"/>
        <end position="149"/>
    </location>
</feature>
<dbReference type="OrthoDB" id="5511151at2759"/>
<dbReference type="InterPro" id="IPR015947">
    <property type="entry name" value="PUA-like_sf"/>
</dbReference>
<dbReference type="PANTHER" id="PTHR39203">
    <property type="entry name" value="CYTOPLASMIC PROTEIN-RELATED"/>
    <property type="match status" value="1"/>
</dbReference>